<dbReference type="PANTHER" id="PTHR44196:SF1">
    <property type="entry name" value="DEHYDROGENASE_REDUCTASE SDR FAMILY MEMBER 7B"/>
    <property type="match status" value="1"/>
</dbReference>
<dbReference type="GO" id="GO:0016020">
    <property type="term" value="C:membrane"/>
    <property type="evidence" value="ECO:0007669"/>
    <property type="project" value="TreeGrafter"/>
</dbReference>
<feature type="region of interest" description="Disordered" evidence="4">
    <location>
        <begin position="272"/>
        <end position="293"/>
    </location>
</feature>
<dbReference type="SMART" id="SM00822">
    <property type="entry name" value="PKS_KR"/>
    <property type="match status" value="1"/>
</dbReference>
<dbReference type="InterPro" id="IPR057326">
    <property type="entry name" value="KR_dom"/>
</dbReference>
<name>A0A3G2JAU7_9ACTN</name>
<dbReference type="EMBL" id="CP033073">
    <property type="protein sequence ID" value="AYN37899.1"/>
    <property type="molecule type" value="Genomic_DNA"/>
</dbReference>
<feature type="domain" description="Ketoreductase" evidence="5">
    <location>
        <begin position="9"/>
        <end position="188"/>
    </location>
</feature>
<evidence type="ECO:0000256" key="4">
    <source>
        <dbReference type="SAM" id="MobiDB-lite"/>
    </source>
</evidence>
<dbReference type="PRINTS" id="PR00081">
    <property type="entry name" value="GDHRDH"/>
</dbReference>
<dbReference type="InterPro" id="IPR020904">
    <property type="entry name" value="Sc_DH/Rdtase_CS"/>
</dbReference>
<evidence type="ECO:0000313" key="6">
    <source>
        <dbReference type="EMBL" id="AYN37899.1"/>
    </source>
</evidence>
<dbReference type="CDD" id="cd05233">
    <property type="entry name" value="SDR_c"/>
    <property type="match status" value="1"/>
</dbReference>
<dbReference type="Pfam" id="PF00106">
    <property type="entry name" value="adh_short"/>
    <property type="match status" value="1"/>
</dbReference>
<reference evidence="6 7" key="1">
    <citation type="submission" date="2018-10" db="EMBL/GenBank/DDBJ databases">
        <title>The genome of Streptomyces dangxiongensis Z022.</title>
        <authorList>
            <person name="Zhang B."/>
        </authorList>
    </citation>
    <scope>NUCLEOTIDE SEQUENCE [LARGE SCALE GENOMIC DNA]</scope>
    <source>
        <strain evidence="6 7">Z022</strain>
    </source>
</reference>
<gene>
    <name evidence="6" type="ORF">D9753_01805</name>
</gene>
<dbReference type="GO" id="GO:0016491">
    <property type="term" value="F:oxidoreductase activity"/>
    <property type="evidence" value="ECO:0007669"/>
    <property type="project" value="UniProtKB-KW"/>
</dbReference>
<proteinExistence type="inferred from homology"/>
<keyword evidence="2" id="KW-0560">Oxidoreductase</keyword>
<dbReference type="NCBIfam" id="NF004526">
    <property type="entry name" value="PRK05872.1"/>
    <property type="match status" value="1"/>
</dbReference>
<dbReference type="SUPFAM" id="SSF51735">
    <property type="entry name" value="NAD(P)-binding Rossmann-fold domains"/>
    <property type="match status" value="1"/>
</dbReference>
<dbReference type="PRINTS" id="PR00080">
    <property type="entry name" value="SDRFAMILY"/>
</dbReference>
<accession>A0A3G2JAU7</accession>
<dbReference type="InterPro" id="IPR002347">
    <property type="entry name" value="SDR_fam"/>
</dbReference>
<dbReference type="InterPro" id="IPR036291">
    <property type="entry name" value="NAD(P)-bd_dom_sf"/>
</dbReference>
<evidence type="ECO:0000256" key="2">
    <source>
        <dbReference type="ARBA" id="ARBA00023002"/>
    </source>
</evidence>
<sequence>MGNSPLRDRTVVVTGAARGLGAALAHEVARRGARPVLLGHEKDLLDDLAGRMPTRALAIEADVTDLPALRRAAHEVRRRLGTPSVVIANAGIAAGGLFTTTDPAEWRRVIDVNLTGSAQTARVFLPDLRATAGYYLQIASLASLGAAPLMSAYCASKAGVEAFAHALRAEVAAHGVAVGIAYLNWTDTDMVRDADRYTVLRELRGHMPGPARRVYDVTEVAGRIVHGLERRRTAVYAPPWLRLVQPVRAVLPPLVLRAARLGLSRLEAEDPLEPTGLLGAGGDADRAASGHAP</sequence>
<comment type="similarity">
    <text evidence="1 3">Belongs to the short-chain dehydrogenases/reductases (SDR) family.</text>
</comment>
<evidence type="ECO:0000256" key="1">
    <source>
        <dbReference type="ARBA" id="ARBA00006484"/>
    </source>
</evidence>
<dbReference type="PROSITE" id="PS00061">
    <property type="entry name" value="ADH_SHORT"/>
    <property type="match status" value="1"/>
</dbReference>
<dbReference type="OrthoDB" id="3743899at2"/>
<feature type="compositionally biased region" description="Basic and acidic residues" evidence="4">
    <location>
        <begin position="283"/>
        <end position="293"/>
    </location>
</feature>
<evidence type="ECO:0000259" key="5">
    <source>
        <dbReference type="SMART" id="SM00822"/>
    </source>
</evidence>
<dbReference type="Gene3D" id="3.40.50.720">
    <property type="entry name" value="NAD(P)-binding Rossmann-like Domain"/>
    <property type="match status" value="1"/>
</dbReference>
<organism evidence="6 7">
    <name type="scientific">Streptomyces dangxiongensis</name>
    <dbReference type="NCBI Taxonomy" id="1442032"/>
    <lineage>
        <taxon>Bacteria</taxon>
        <taxon>Bacillati</taxon>
        <taxon>Actinomycetota</taxon>
        <taxon>Actinomycetes</taxon>
        <taxon>Kitasatosporales</taxon>
        <taxon>Streptomycetaceae</taxon>
        <taxon>Streptomyces</taxon>
    </lineage>
</organism>
<dbReference type="PANTHER" id="PTHR44196">
    <property type="entry name" value="DEHYDROGENASE/REDUCTASE SDR FAMILY MEMBER 7B"/>
    <property type="match status" value="1"/>
</dbReference>
<evidence type="ECO:0000313" key="7">
    <source>
        <dbReference type="Proteomes" id="UP000268329"/>
    </source>
</evidence>
<keyword evidence="7" id="KW-1185">Reference proteome</keyword>
<dbReference type="Proteomes" id="UP000268329">
    <property type="component" value="Chromosome"/>
</dbReference>
<dbReference type="KEGG" id="sdd:D9753_01805"/>
<dbReference type="RefSeq" id="WP_121785408.1">
    <property type="nucleotide sequence ID" value="NZ_CP033073.1"/>
</dbReference>
<evidence type="ECO:0000256" key="3">
    <source>
        <dbReference type="RuleBase" id="RU000363"/>
    </source>
</evidence>
<dbReference type="AlphaFoldDB" id="A0A3G2JAU7"/>
<protein>
    <submittedName>
        <fullName evidence="6">SDR family oxidoreductase</fullName>
    </submittedName>
</protein>